<proteinExistence type="predicted"/>
<dbReference type="EMBL" id="JAULUE010002049">
    <property type="protein sequence ID" value="KAK5907873.1"/>
    <property type="molecule type" value="Genomic_DNA"/>
</dbReference>
<organism evidence="2 3">
    <name type="scientific">Champsocephalus esox</name>
    <name type="common">pike icefish</name>
    <dbReference type="NCBI Taxonomy" id="159716"/>
    <lineage>
        <taxon>Eukaryota</taxon>
        <taxon>Metazoa</taxon>
        <taxon>Chordata</taxon>
        <taxon>Craniata</taxon>
        <taxon>Vertebrata</taxon>
        <taxon>Euteleostomi</taxon>
        <taxon>Actinopterygii</taxon>
        <taxon>Neopterygii</taxon>
        <taxon>Teleostei</taxon>
        <taxon>Neoteleostei</taxon>
        <taxon>Acanthomorphata</taxon>
        <taxon>Eupercaria</taxon>
        <taxon>Perciformes</taxon>
        <taxon>Notothenioidei</taxon>
        <taxon>Channichthyidae</taxon>
        <taxon>Champsocephalus</taxon>
    </lineage>
</organism>
<evidence type="ECO:0000313" key="3">
    <source>
        <dbReference type="Proteomes" id="UP001335648"/>
    </source>
</evidence>
<name>A0AAN8CVH8_9TELE</name>
<comment type="caution">
    <text evidence="2">The sequence shown here is derived from an EMBL/GenBank/DDBJ whole genome shotgun (WGS) entry which is preliminary data.</text>
</comment>
<feature type="region of interest" description="Disordered" evidence="1">
    <location>
        <begin position="34"/>
        <end position="79"/>
    </location>
</feature>
<accession>A0AAN8CVH8</accession>
<gene>
    <name evidence="2" type="ORF">CesoFtcFv8_005677</name>
</gene>
<feature type="compositionally biased region" description="Basic and acidic residues" evidence="1">
    <location>
        <begin position="34"/>
        <end position="49"/>
    </location>
</feature>
<feature type="compositionally biased region" description="Low complexity" evidence="1">
    <location>
        <begin position="62"/>
        <end position="79"/>
    </location>
</feature>
<evidence type="ECO:0000313" key="2">
    <source>
        <dbReference type="EMBL" id="KAK5907873.1"/>
    </source>
</evidence>
<keyword evidence="3" id="KW-1185">Reference proteome</keyword>
<sequence length="79" mass="8703">MRSLSAVSLKPRRHFSLCESLRLRSCCRVTMSRWADKGGTDSPDTRETRPALFIPPHAGVLPSSPSDVASSTDSESTRR</sequence>
<reference evidence="2 3" key="1">
    <citation type="journal article" date="2023" name="Mol. Biol. Evol.">
        <title>Genomics of Secondarily Temperate Adaptation in the Only Non-Antarctic Icefish.</title>
        <authorList>
            <person name="Rivera-Colon A.G."/>
            <person name="Rayamajhi N."/>
            <person name="Minhas B.F."/>
            <person name="Madrigal G."/>
            <person name="Bilyk K.T."/>
            <person name="Yoon V."/>
            <person name="Hune M."/>
            <person name="Gregory S."/>
            <person name="Cheng C.H.C."/>
            <person name="Catchen J.M."/>
        </authorList>
    </citation>
    <scope>NUCLEOTIDE SEQUENCE [LARGE SCALE GENOMIC DNA]</scope>
    <source>
        <strain evidence="2">JC2023a</strain>
    </source>
</reference>
<protein>
    <submittedName>
        <fullName evidence="2">Uncharacterized protein</fullName>
    </submittedName>
</protein>
<dbReference type="AlphaFoldDB" id="A0AAN8CVH8"/>
<dbReference type="Proteomes" id="UP001335648">
    <property type="component" value="Unassembled WGS sequence"/>
</dbReference>
<evidence type="ECO:0000256" key="1">
    <source>
        <dbReference type="SAM" id="MobiDB-lite"/>
    </source>
</evidence>